<protein>
    <submittedName>
        <fullName evidence="1">Uncharacterized protein</fullName>
    </submittedName>
</protein>
<proteinExistence type="predicted"/>
<evidence type="ECO:0000313" key="1">
    <source>
        <dbReference type="EMBL" id="KAK3770174.1"/>
    </source>
</evidence>
<gene>
    <name evidence="1" type="ORF">RRG08_038685</name>
</gene>
<accession>A0AAE1DGU1</accession>
<dbReference type="Proteomes" id="UP001283361">
    <property type="component" value="Unassembled WGS sequence"/>
</dbReference>
<dbReference type="AlphaFoldDB" id="A0AAE1DGU1"/>
<evidence type="ECO:0000313" key="2">
    <source>
        <dbReference type="Proteomes" id="UP001283361"/>
    </source>
</evidence>
<reference evidence="1" key="1">
    <citation type="journal article" date="2023" name="G3 (Bethesda)">
        <title>A reference genome for the long-term kleptoplast-retaining sea slug Elysia crispata morphotype clarki.</title>
        <authorList>
            <person name="Eastman K.E."/>
            <person name="Pendleton A.L."/>
            <person name="Shaikh M.A."/>
            <person name="Suttiyut T."/>
            <person name="Ogas R."/>
            <person name="Tomko P."/>
            <person name="Gavelis G."/>
            <person name="Widhalm J.R."/>
            <person name="Wisecaver J.H."/>
        </authorList>
    </citation>
    <scope>NUCLEOTIDE SEQUENCE</scope>
    <source>
        <strain evidence="1">ECLA1</strain>
    </source>
</reference>
<name>A0AAE1DGU1_9GAST</name>
<dbReference type="EMBL" id="JAWDGP010003865">
    <property type="protein sequence ID" value="KAK3770174.1"/>
    <property type="molecule type" value="Genomic_DNA"/>
</dbReference>
<sequence length="139" mass="15083">MAELVGESFVRSDGKELPNGLEPCHEPINTRGLAHGRPLFATGHSGGQVNLGLTMELQCYQFLCVTSSDSNDASINTKRLDVVSPGRAELRKGNSIDARGNKQNGKSWPRAIVLLETTHFRSPGDSAHSYLTHNTTIQP</sequence>
<keyword evidence="2" id="KW-1185">Reference proteome</keyword>
<organism evidence="1 2">
    <name type="scientific">Elysia crispata</name>
    <name type="common">lettuce slug</name>
    <dbReference type="NCBI Taxonomy" id="231223"/>
    <lineage>
        <taxon>Eukaryota</taxon>
        <taxon>Metazoa</taxon>
        <taxon>Spiralia</taxon>
        <taxon>Lophotrochozoa</taxon>
        <taxon>Mollusca</taxon>
        <taxon>Gastropoda</taxon>
        <taxon>Heterobranchia</taxon>
        <taxon>Euthyneura</taxon>
        <taxon>Panpulmonata</taxon>
        <taxon>Sacoglossa</taxon>
        <taxon>Placobranchoidea</taxon>
        <taxon>Plakobranchidae</taxon>
        <taxon>Elysia</taxon>
    </lineage>
</organism>
<comment type="caution">
    <text evidence="1">The sequence shown here is derived from an EMBL/GenBank/DDBJ whole genome shotgun (WGS) entry which is preliminary data.</text>
</comment>